<feature type="region of interest" description="Disordered" evidence="1">
    <location>
        <begin position="1"/>
        <end position="22"/>
    </location>
</feature>
<organism evidence="2 3">
    <name type="scientific">Bodo saltans</name>
    <name type="common">Flagellated protozoan</name>
    <dbReference type="NCBI Taxonomy" id="75058"/>
    <lineage>
        <taxon>Eukaryota</taxon>
        <taxon>Discoba</taxon>
        <taxon>Euglenozoa</taxon>
        <taxon>Kinetoplastea</taxon>
        <taxon>Metakinetoplastina</taxon>
        <taxon>Eubodonida</taxon>
        <taxon>Bodonidae</taxon>
        <taxon>Bodo</taxon>
    </lineage>
</organism>
<reference evidence="3" key="1">
    <citation type="submission" date="2015-09" db="EMBL/GenBank/DDBJ databases">
        <authorList>
            <consortium name="Pathogen Informatics"/>
        </authorList>
    </citation>
    <scope>NUCLEOTIDE SEQUENCE [LARGE SCALE GENOMIC DNA]</scope>
    <source>
        <strain evidence="3">Lake Konstanz</strain>
    </source>
</reference>
<feature type="compositionally biased region" description="Polar residues" evidence="1">
    <location>
        <begin position="109"/>
        <end position="121"/>
    </location>
</feature>
<evidence type="ECO:0000313" key="3">
    <source>
        <dbReference type="Proteomes" id="UP000051952"/>
    </source>
</evidence>
<evidence type="ECO:0000313" key="2">
    <source>
        <dbReference type="EMBL" id="CUG91898.1"/>
    </source>
</evidence>
<keyword evidence="3" id="KW-1185">Reference proteome</keyword>
<dbReference type="VEuPathDB" id="TriTrypDB:BSAL_34665"/>
<gene>
    <name evidence="2" type="ORF">BSAL_34665</name>
</gene>
<feature type="non-terminal residue" evidence="2">
    <location>
        <position position="158"/>
    </location>
</feature>
<feature type="region of interest" description="Disordered" evidence="1">
    <location>
        <begin position="109"/>
        <end position="158"/>
    </location>
</feature>
<sequence>MGIGCSCDGASVGTARSRARDTARARRTAVTAFDAIDSKAVVVPSVHEQGGAKRRASAQTARRVASRSNANHTRAEAPRRISGVHQSASATTPDALNDTAPAVVGLLESPTQEPMMVTNNPLRPLNAEPLVSEQSSTSLASEATDVTQAVTTPLPPQS</sequence>
<dbReference type="Proteomes" id="UP000051952">
    <property type="component" value="Unassembled WGS sequence"/>
</dbReference>
<dbReference type="EMBL" id="CYKH01001979">
    <property type="protein sequence ID" value="CUG91898.1"/>
    <property type="molecule type" value="Genomic_DNA"/>
</dbReference>
<feature type="compositionally biased region" description="Polar residues" evidence="1">
    <location>
        <begin position="84"/>
        <end position="94"/>
    </location>
</feature>
<proteinExistence type="predicted"/>
<dbReference type="AlphaFoldDB" id="A0A0S4JNU3"/>
<feature type="region of interest" description="Disordered" evidence="1">
    <location>
        <begin position="45"/>
        <end position="97"/>
    </location>
</feature>
<accession>A0A0S4JNU3</accession>
<feature type="compositionally biased region" description="Polar residues" evidence="1">
    <location>
        <begin position="132"/>
        <end position="151"/>
    </location>
</feature>
<protein>
    <submittedName>
        <fullName evidence="2">Uncharacterized protein</fullName>
    </submittedName>
</protein>
<name>A0A0S4JNU3_BODSA</name>
<evidence type="ECO:0000256" key="1">
    <source>
        <dbReference type="SAM" id="MobiDB-lite"/>
    </source>
</evidence>